<reference evidence="2" key="2">
    <citation type="journal article" date="2015" name="Data Brief">
        <title>Shoot transcriptome of the giant reed, Arundo donax.</title>
        <authorList>
            <person name="Barrero R.A."/>
            <person name="Guerrero F.D."/>
            <person name="Moolhuijzen P."/>
            <person name="Goolsby J.A."/>
            <person name="Tidwell J."/>
            <person name="Bellgard S.E."/>
            <person name="Bellgard M.I."/>
        </authorList>
    </citation>
    <scope>NUCLEOTIDE SEQUENCE</scope>
    <source>
        <tissue evidence="2">Shoot tissue taken approximately 20 cm above the soil surface</tissue>
    </source>
</reference>
<organism evidence="2">
    <name type="scientific">Arundo donax</name>
    <name type="common">Giant reed</name>
    <name type="synonym">Donax arundinaceus</name>
    <dbReference type="NCBI Taxonomy" id="35708"/>
    <lineage>
        <taxon>Eukaryota</taxon>
        <taxon>Viridiplantae</taxon>
        <taxon>Streptophyta</taxon>
        <taxon>Embryophyta</taxon>
        <taxon>Tracheophyta</taxon>
        <taxon>Spermatophyta</taxon>
        <taxon>Magnoliopsida</taxon>
        <taxon>Liliopsida</taxon>
        <taxon>Poales</taxon>
        <taxon>Poaceae</taxon>
        <taxon>PACMAD clade</taxon>
        <taxon>Arundinoideae</taxon>
        <taxon>Arundineae</taxon>
        <taxon>Arundo</taxon>
    </lineage>
</organism>
<dbReference type="AlphaFoldDB" id="A0A0A9FE38"/>
<sequence length="105" mass="11539">MSARAAPHPPLLKLYCTMEEPNSTNTGRPPSILRRPTLMLLSSLFSSSPAGRLPPPPERRSRAIRSAALHPPDPSLPSLSLISVSSYPLRSRRSSTQINLQLVCW</sequence>
<name>A0A0A9FE38_ARUDO</name>
<protein>
    <submittedName>
        <fullName evidence="2">Uncharacterized protein</fullName>
    </submittedName>
</protein>
<proteinExistence type="predicted"/>
<accession>A0A0A9FE38</accession>
<dbReference type="EMBL" id="GBRH01188407">
    <property type="protein sequence ID" value="JAE09489.1"/>
    <property type="molecule type" value="Transcribed_RNA"/>
</dbReference>
<reference evidence="2" key="1">
    <citation type="submission" date="2014-09" db="EMBL/GenBank/DDBJ databases">
        <authorList>
            <person name="Magalhaes I.L.F."/>
            <person name="Oliveira U."/>
            <person name="Santos F.R."/>
            <person name="Vidigal T.H.D.A."/>
            <person name="Brescovit A.D."/>
            <person name="Santos A.J."/>
        </authorList>
    </citation>
    <scope>NUCLEOTIDE SEQUENCE</scope>
    <source>
        <tissue evidence="2">Shoot tissue taken approximately 20 cm above the soil surface</tissue>
    </source>
</reference>
<feature type="region of interest" description="Disordered" evidence="1">
    <location>
        <begin position="46"/>
        <end position="75"/>
    </location>
</feature>
<evidence type="ECO:0000313" key="2">
    <source>
        <dbReference type="EMBL" id="JAE09489.1"/>
    </source>
</evidence>
<evidence type="ECO:0000256" key="1">
    <source>
        <dbReference type="SAM" id="MobiDB-lite"/>
    </source>
</evidence>